<dbReference type="InterPro" id="IPR027417">
    <property type="entry name" value="P-loop_NTPase"/>
</dbReference>
<name>A0ABS4IK02_9BACI</name>
<proteinExistence type="predicted"/>
<dbReference type="Gene3D" id="3.40.50.300">
    <property type="entry name" value="P-loop containing nucleotide triphosphate hydrolases"/>
    <property type="match status" value="1"/>
</dbReference>
<dbReference type="PROSITE" id="PS50045">
    <property type="entry name" value="SIGMA54_INTERACT_4"/>
    <property type="match status" value="1"/>
</dbReference>
<keyword evidence="3" id="KW-1185">Reference proteome</keyword>
<reference evidence="2 3" key="1">
    <citation type="submission" date="2021-03" db="EMBL/GenBank/DDBJ databases">
        <title>Genomic Encyclopedia of Type Strains, Phase IV (KMG-IV): sequencing the most valuable type-strain genomes for metagenomic binning, comparative biology and taxonomic classification.</title>
        <authorList>
            <person name="Goeker M."/>
        </authorList>
    </citation>
    <scope>NUCLEOTIDE SEQUENCE [LARGE SCALE GENOMIC DNA]</scope>
    <source>
        <strain evidence="2 3">DSM 25609</strain>
    </source>
</reference>
<dbReference type="Gene3D" id="3.40.309.10">
    <property type="entry name" value="Aldehyde Dehydrogenase, Chain A, domain 2"/>
    <property type="match status" value="1"/>
</dbReference>
<dbReference type="InterPro" id="IPR010061">
    <property type="entry name" value="MeMal-semiAld_DH"/>
</dbReference>
<dbReference type="Pfam" id="PF00158">
    <property type="entry name" value="Sigma54_activat"/>
    <property type="match status" value="1"/>
</dbReference>
<evidence type="ECO:0000313" key="2">
    <source>
        <dbReference type="EMBL" id="MBP1971247.1"/>
    </source>
</evidence>
<sequence length="263" mass="29451">MRILQEKEFERVGGIEKYEINTRIIAATNRNLKEMVEAGDFREDLFYRINVIELPISPLRKRTEDIPPLVSNYLNVICTEYQIPVKSISRLADLGRIFSPKARNYTDEDAADLAVSSVKKLCLNLNIPNLSGWGIDKQEFETASGKMSTDALASGSLKIWQDEIFAPVLSIVRVKDLDAAVEITNKSPFANGACIFTKDGGSVRQFRETIDAGMLGVNIGVPAPMAFFPFSGWKDSFYGDLHANGKDGLNFYTRKKVITTRWV</sequence>
<protein>
    <recommendedName>
        <fullName evidence="1">Sigma-54 factor interaction domain-containing protein</fullName>
    </recommendedName>
</protein>
<evidence type="ECO:0000313" key="3">
    <source>
        <dbReference type="Proteomes" id="UP001519345"/>
    </source>
</evidence>
<dbReference type="InterPro" id="IPR016161">
    <property type="entry name" value="Ald_DH/histidinol_DH"/>
</dbReference>
<dbReference type="InterPro" id="IPR015590">
    <property type="entry name" value="Aldehyde_DH_dom"/>
</dbReference>
<dbReference type="Proteomes" id="UP001519345">
    <property type="component" value="Unassembled WGS sequence"/>
</dbReference>
<organism evidence="2 3">
    <name type="scientific">Virgibacillus natechei</name>
    <dbReference type="NCBI Taxonomy" id="1216297"/>
    <lineage>
        <taxon>Bacteria</taxon>
        <taxon>Bacillati</taxon>
        <taxon>Bacillota</taxon>
        <taxon>Bacilli</taxon>
        <taxon>Bacillales</taxon>
        <taxon>Bacillaceae</taxon>
        <taxon>Virgibacillus</taxon>
    </lineage>
</organism>
<evidence type="ECO:0000259" key="1">
    <source>
        <dbReference type="PROSITE" id="PS50045"/>
    </source>
</evidence>
<dbReference type="EMBL" id="JAGGKX010000023">
    <property type="protein sequence ID" value="MBP1971247.1"/>
    <property type="molecule type" value="Genomic_DNA"/>
</dbReference>
<dbReference type="InterPro" id="IPR002078">
    <property type="entry name" value="Sigma_54_int"/>
</dbReference>
<dbReference type="InterPro" id="IPR016163">
    <property type="entry name" value="Ald_DH_C"/>
</dbReference>
<comment type="caution">
    <text evidence="2">The sequence shown here is derived from an EMBL/GenBank/DDBJ whole genome shotgun (WGS) entry which is preliminary data.</text>
</comment>
<dbReference type="SUPFAM" id="SSF53720">
    <property type="entry name" value="ALDH-like"/>
    <property type="match status" value="1"/>
</dbReference>
<accession>A0ABS4IK02</accession>
<gene>
    <name evidence="2" type="ORF">J2Z83_003386</name>
</gene>
<feature type="domain" description="Sigma-54 factor interaction" evidence="1">
    <location>
        <begin position="1"/>
        <end position="89"/>
    </location>
</feature>
<dbReference type="Pfam" id="PF00171">
    <property type="entry name" value="Aldedh"/>
    <property type="match status" value="1"/>
</dbReference>
<dbReference type="PANTHER" id="PTHR43866">
    <property type="entry name" value="MALONATE-SEMIALDEHYDE DEHYDROGENASE"/>
    <property type="match status" value="1"/>
</dbReference>
<dbReference type="SUPFAM" id="SSF52540">
    <property type="entry name" value="P-loop containing nucleoside triphosphate hydrolases"/>
    <property type="match status" value="1"/>
</dbReference>
<dbReference type="PANTHER" id="PTHR43866:SF4">
    <property type="entry name" value="MALONATE-SEMIALDEHYDE DEHYDROGENASE"/>
    <property type="match status" value="1"/>
</dbReference>